<evidence type="ECO:0000313" key="3">
    <source>
        <dbReference type="Proteomes" id="UP000579605"/>
    </source>
</evidence>
<evidence type="ECO:0000256" key="1">
    <source>
        <dbReference type="SAM" id="MobiDB-lite"/>
    </source>
</evidence>
<proteinExistence type="predicted"/>
<reference evidence="2 3" key="1">
    <citation type="submission" date="2020-07" db="EMBL/GenBank/DDBJ databases">
        <title>Sequencing the genomes of 1000 actinobacteria strains.</title>
        <authorList>
            <person name="Klenk H.-P."/>
        </authorList>
    </citation>
    <scope>NUCLEOTIDE SEQUENCE [LARGE SCALE GENOMIC DNA]</scope>
    <source>
        <strain evidence="2 3">DSM 18448</strain>
    </source>
</reference>
<evidence type="ECO:0000313" key="2">
    <source>
        <dbReference type="EMBL" id="NYH87633.1"/>
    </source>
</evidence>
<organism evidence="2 3">
    <name type="scientific">Actinopolymorpha rutila</name>
    <dbReference type="NCBI Taxonomy" id="446787"/>
    <lineage>
        <taxon>Bacteria</taxon>
        <taxon>Bacillati</taxon>
        <taxon>Actinomycetota</taxon>
        <taxon>Actinomycetes</taxon>
        <taxon>Propionibacteriales</taxon>
        <taxon>Actinopolymorphaceae</taxon>
        <taxon>Actinopolymorpha</taxon>
    </lineage>
</organism>
<dbReference type="EMBL" id="JACBZH010000001">
    <property type="protein sequence ID" value="NYH87633.1"/>
    <property type="molecule type" value="Genomic_DNA"/>
</dbReference>
<dbReference type="AlphaFoldDB" id="A0A852Z5I1"/>
<protein>
    <submittedName>
        <fullName evidence="2">Uncharacterized protein</fullName>
    </submittedName>
</protein>
<gene>
    <name evidence="2" type="ORF">F4554_000271</name>
</gene>
<sequence>MALMTVTGPGRLDPQQAEETSPLEAAGRVRRPYGHPSGLAICLAVLPDHCSC</sequence>
<keyword evidence="3" id="KW-1185">Reference proteome</keyword>
<feature type="region of interest" description="Disordered" evidence="1">
    <location>
        <begin position="1"/>
        <end position="30"/>
    </location>
</feature>
<accession>A0A852Z5I1</accession>
<comment type="caution">
    <text evidence="2">The sequence shown here is derived from an EMBL/GenBank/DDBJ whole genome shotgun (WGS) entry which is preliminary data.</text>
</comment>
<dbReference type="Proteomes" id="UP000579605">
    <property type="component" value="Unassembled WGS sequence"/>
</dbReference>
<name>A0A852Z5I1_9ACTN</name>